<reference evidence="1" key="1">
    <citation type="submission" date="2018-05" db="EMBL/GenBank/DDBJ databases">
        <title>Draft genome of Mucuna pruriens seed.</title>
        <authorList>
            <person name="Nnadi N.E."/>
            <person name="Vos R."/>
            <person name="Hasami M.H."/>
            <person name="Devisetty U.K."/>
            <person name="Aguiy J.C."/>
        </authorList>
    </citation>
    <scope>NUCLEOTIDE SEQUENCE [LARGE SCALE GENOMIC DNA]</scope>
    <source>
        <strain evidence="1">JCA_2017</strain>
    </source>
</reference>
<evidence type="ECO:0000313" key="2">
    <source>
        <dbReference type="Proteomes" id="UP000257109"/>
    </source>
</evidence>
<comment type="caution">
    <text evidence="1">The sequence shown here is derived from an EMBL/GenBank/DDBJ whole genome shotgun (WGS) entry which is preliminary data.</text>
</comment>
<keyword evidence="2" id="KW-1185">Reference proteome</keyword>
<proteinExistence type="predicted"/>
<sequence>MMILDLEEITMIEFKLMILENKQSVFCSSLFREIVDKMQTNWKDFYGDKHLELNLTCNSFTYDRNWNVFEVHNVSSLSKYKLPK</sequence>
<dbReference type="AlphaFoldDB" id="A0A371GL10"/>
<protein>
    <submittedName>
        <fullName evidence="1">Uncharacterized protein</fullName>
    </submittedName>
</protein>
<evidence type="ECO:0000313" key="1">
    <source>
        <dbReference type="EMBL" id="RDX91234.1"/>
    </source>
</evidence>
<organism evidence="1 2">
    <name type="scientific">Mucuna pruriens</name>
    <name type="common">Velvet bean</name>
    <name type="synonym">Dolichos pruriens</name>
    <dbReference type="NCBI Taxonomy" id="157652"/>
    <lineage>
        <taxon>Eukaryota</taxon>
        <taxon>Viridiplantae</taxon>
        <taxon>Streptophyta</taxon>
        <taxon>Embryophyta</taxon>
        <taxon>Tracheophyta</taxon>
        <taxon>Spermatophyta</taxon>
        <taxon>Magnoliopsida</taxon>
        <taxon>eudicotyledons</taxon>
        <taxon>Gunneridae</taxon>
        <taxon>Pentapetalae</taxon>
        <taxon>rosids</taxon>
        <taxon>fabids</taxon>
        <taxon>Fabales</taxon>
        <taxon>Fabaceae</taxon>
        <taxon>Papilionoideae</taxon>
        <taxon>50 kb inversion clade</taxon>
        <taxon>NPAAA clade</taxon>
        <taxon>indigoferoid/millettioid clade</taxon>
        <taxon>Phaseoleae</taxon>
        <taxon>Mucuna</taxon>
    </lineage>
</organism>
<accession>A0A371GL10</accession>
<name>A0A371GL10_MUCPR</name>
<gene>
    <name evidence="1" type="ORF">CR513_26810</name>
</gene>
<dbReference type="EMBL" id="QJKJ01005175">
    <property type="protein sequence ID" value="RDX91234.1"/>
    <property type="molecule type" value="Genomic_DNA"/>
</dbReference>
<dbReference type="Proteomes" id="UP000257109">
    <property type="component" value="Unassembled WGS sequence"/>
</dbReference>
<feature type="non-terminal residue" evidence="1">
    <location>
        <position position="1"/>
    </location>
</feature>